<proteinExistence type="predicted"/>
<dbReference type="EMBL" id="GEDG01038922">
    <property type="protein sequence ID" value="JAP07360.1"/>
    <property type="molecule type" value="Transcribed_RNA"/>
</dbReference>
<evidence type="ECO:0000313" key="1">
    <source>
        <dbReference type="EMBL" id="JAP07360.1"/>
    </source>
</evidence>
<organism evidence="1">
    <name type="scientific">Solanum chacoense</name>
    <name type="common">Chaco potato</name>
    <dbReference type="NCBI Taxonomy" id="4108"/>
    <lineage>
        <taxon>Eukaryota</taxon>
        <taxon>Viridiplantae</taxon>
        <taxon>Streptophyta</taxon>
        <taxon>Embryophyta</taxon>
        <taxon>Tracheophyta</taxon>
        <taxon>Spermatophyta</taxon>
        <taxon>Magnoliopsida</taxon>
        <taxon>eudicotyledons</taxon>
        <taxon>Gunneridae</taxon>
        <taxon>Pentapetalae</taxon>
        <taxon>asterids</taxon>
        <taxon>lamiids</taxon>
        <taxon>Solanales</taxon>
        <taxon>Solanaceae</taxon>
        <taxon>Solanoideae</taxon>
        <taxon>Solaneae</taxon>
        <taxon>Solanum</taxon>
    </lineage>
</organism>
<dbReference type="AlphaFoldDB" id="A0A0V0GJC2"/>
<reference evidence="1" key="1">
    <citation type="submission" date="2015-12" db="EMBL/GenBank/DDBJ databases">
        <title>Gene expression during late stages of embryo sac development: a critical building block for successful pollen-pistil interactions.</title>
        <authorList>
            <person name="Liu Y."/>
            <person name="Joly V."/>
            <person name="Sabar M."/>
            <person name="Matton D.P."/>
        </authorList>
    </citation>
    <scope>NUCLEOTIDE SEQUENCE</scope>
</reference>
<protein>
    <submittedName>
        <fullName evidence="1">Putative ovule protein</fullName>
    </submittedName>
</protein>
<accession>A0A0V0GJC2</accession>
<sequence length="63" mass="7009">MVYGKSILPLEFITGSIRKNNWQHQRFGIQVLGLSKNGKSSKCVENVTCISAFTLSTSFLCNL</sequence>
<name>A0A0V0GJC2_SOLCH</name>